<feature type="binding site" evidence="6">
    <location>
        <begin position="54"/>
        <end position="58"/>
    </location>
    <ligand>
        <name>a 1,2-diacyl-sn-glycero-3-phospho-(1D-myo-inositol-3,4,5-trisphosphate)</name>
        <dbReference type="ChEBI" id="CHEBI:57836"/>
    </ligand>
</feature>
<dbReference type="Proteomes" id="UP001216638">
    <property type="component" value="Chromosome 4"/>
</dbReference>
<dbReference type="GO" id="GO:0006886">
    <property type="term" value="P:intracellular protein transport"/>
    <property type="evidence" value="ECO:0007669"/>
    <property type="project" value="UniProtKB-UniRule"/>
</dbReference>
<evidence type="ECO:0000256" key="2">
    <source>
        <dbReference type="ARBA" id="ARBA00022448"/>
    </source>
</evidence>
<evidence type="ECO:0000256" key="4">
    <source>
        <dbReference type="ARBA" id="ARBA00023136"/>
    </source>
</evidence>
<accession>A0AAF0DXD9</accession>
<feature type="region of interest" description="Disordered" evidence="7">
    <location>
        <begin position="670"/>
        <end position="758"/>
    </location>
</feature>
<evidence type="ECO:0000256" key="5">
    <source>
        <dbReference type="PIRNR" id="PIRNR037091"/>
    </source>
</evidence>
<dbReference type="GO" id="GO:0072583">
    <property type="term" value="P:clathrin-dependent endocytosis"/>
    <property type="evidence" value="ECO:0007669"/>
    <property type="project" value="InterPro"/>
</dbReference>
<dbReference type="Pfam" id="PF01602">
    <property type="entry name" value="Adaptin_N"/>
    <property type="match status" value="1"/>
</dbReference>
<keyword evidence="11" id="KW-1185">Reference proteome</keyword>
<evidence type="ECO:0000259" key="9">
    <source>
        <dbReference type="Pfam" id="PF02296"/>
    </source>
</evidence>
<feature type="binding site" evidence="6">
    <location>
        <position position="40"/>
    </location>
    <ligand>
        <name>a 1,2-diacyl-sn-glycero-3-phospho-(1D-myo-inositol-3,4,5-trisphosphate)</name>
        <dbReference type="ChEBI" id="CHEBI:57836"/>
    </ligand>
</feature>
<dbReference type="PANTHER" id="PTHR22780">
    <property type="entry name" value="ADAPTIN, ALPHA/GAMMA/EPSILON"/>
    <property type="match status" value="1"/>
</dbReference>
<keyword evidence="4 5" id="KW-0472">Membrane</keyword>
<gene>
    <name evidence="10" type="ORF">MBRA1_003364</name>
</gene>
<name>A0AAF0DXD9_9BASI</name>
<dbReference type="InterPro" id="IPR012295">
    <property type="entry name" value="TBP_dom_sf"/>
</dbReference>
<dbReference type="InterPro" id="IPR002553">
    <property type="entry name" value="Clathrin/coatomer_adapt-like_N"/>
</dbReference>
<dbReference type="Gene3D" id="3.30.310.10">
    <property type="entry name" value="TATA-Binding Protein"/>
    <property type="match status" value="1"/>
</dbReference>
<dbReference type="InterPro" id="IPR017104">
    <property type="entry name" value="AP2_complex_asu"/>
</dbReference>
<dbReference type="InterPro" id="IPR003164">
    <property type="entry name" value="Clathrin_a-adaptin_app_sub_C"/>
</dbReference>
<organism evidence="10 11">
    <name type="scientific">Malassezia brasiliensis</name>
    <dbReference type="NCBI Taxonomy" id="1821822"/>
    <lineage>
        <taxon>Eukaryota</taxon>
        <taxon>Fungi</taxon>
        <taxon>Dikarya</taxon>
        <taxon>Basidiomycota</taxon>
        <taxon>Ustilaginomycotina</taxon>
        <taxon>Malasseziomycetes</taxon>
        <taxon>Malasseziales</taxon>
        <taxon>Malasseziaceae</taxon>
        <taxon>Malassezia</taxon>
    </lineage>
</organism>
<evidence type="ECO:0000256" key="1">
    <source>
        <dbReference type="ARBA" id="ARBA00004184"/>
    </source>
</evidence>
<reference evidence="10" key="1">
    <citation type="submission" date="2023-03" db="EMBL/GenBank/DDBJ databases">
        <title>Mating type loci evolution in Malassezia.</title>
        <authorList>
            <person name="Coelho M.A."/>
        </authorList>
    </citation>
    <scope>NUCLEOTIDE SEQUENCE</scope>
    <source>
        <strain evidence="10">CBS 14135</strain>
    </source>
</reference>
<dbReference type="AlphaFoldDB" id="A0AAF0DXD9"/>
<keyword evidence="5" id="KW-0168">Coated pit</keyword>
<dbReference type="InterPro" id="IPR011989">
    <property type="entry name" value="ARM-like"/>
</dbReference>
<sequence length="1002" mass="105162">MAQATQMRGLTQYISELRACTTREAAERRVHKEMAHVRLKLGAGAKLDGYQRKKYVAKVLFTHLQGFPADVGDAEILTLLHSSRYSEKQIGYLALLHLGATRATRTPGVLDAIRRDLADLNEANTCLALHALASVHDIGLAEALAEDVLKLVVSPTSSPWVQKKAALTLVHLYRVFPEGVRLGEWSTHLARLVRHRNLGVSLSVAQLLCVVVRDDPAAFRACYRAAVDQLHQVVVDEDYKEIYLFHGLPVPWLQAALLRLLQRYPPTADATLLVRLDAVLGAVLRTEQGADAADVQQRNAATAVVLEAVRLALHLGAHTPAATRAAVRLGALVDAEETNVRYVGLAALAQLAPRLPTAAPLHTHRRAHRAAVGDPDAGVRRAALELVVALCDAQSVRSVVAYLLDAAPHAAAPLRARIVAHIAALAAQDAGEDAWYVDTMFAAVGVAGERAGAPVWPRVVQVVAQRAHLQAPAAARALDALRASAAHEALVQLGAYVLGEWGACVAAAPASAPRIQLRVLQERAPHCTPPTRAMLLTTYAKWLATYPELHAELVAVLSAYTHSADAEVQQRACEYVALSQLDDPALLELVCAEIPAAPLPPPERTLRAPPRTLPLAGSVARGLARAAGPAAPLAVLPRAASPAAPDNVSAADLLDLRNWDDDAAVPEVRAEDWSSVSLLSDTGPDEKRETDSLLDASLSQAPGTRTPPRDAEAHASPRASTDAARARRRRAAAHARGARPGAALGVPHSPTPTSPVPHAAAPVTAAWSPVRSAAVRTAPAWLAWARAGVWEAVCADAWRVTLTYAPLALHVANDGAAGEVCSVDVDGGAALALALAAPVPGAVAPHATWVGALGAACAACVVQAPRAQVVLARGGVRRTYAFDVPLTVAYFVRPAEMHAADAAARWHALAGAEREAACVVRGAAGDARAVFGAANLYVVHGEAGAAHVVGAGVFRSAASGPVACLARYEARADGAHAQLTVRTTHGAVSAALRALLAEALGE</sequence>
<proteinExistence type="inferred from homology"/>
<dbReference type="Gene3D" id="1.25.10.10">
    <property type="entry name" value="Leucine-rich Repeat Variant"/>
    <property type="match status" value="1"/>
</dbReference>
<dbReference type="SUPFAM" id="SSF55711">
    <property type="entry name" value="Subdomain of clathrin and coatomer appendage domain"/>
    <property type="match status" value="1"/>
</dbReference>
<dbReference type="Pfam" id="PF02296">
    <property type="entry name" value="Alpha_adaptin_C"/>
    <property type="match status" value="1"/>
</dbReference>
<feature type="domain" description="Clathrin/coatomer adaptor adaptin-like N-terminal" evidence="8">
    <location>
        <begin position="27"/>
        <end position="581"/>
    </location>
</feature>
<comment type="function">
    <text evidence="5">Adaptins are components of the adaptor complexes which link clathrin to receptors in coated vesicles. Clathrin-associated protein complexes are believed to interact with the cytoplasmic tails of membrane proteins, leading to their selection and concentration.</text>
</comment>
<evidence type="ECO:0000313" key="10">
    <source>
        <dbReference type="EMBL" id="WFC96701.1"/>
    </source>
</evidence>
<keyword evidence="5" id="KW-0254">Endocytosis</keyword>
<feature type="binding site" evidence="6">
    <location>
        <position position="50"/>
    </location>
    <ligand>
        <name>a 1,2-diacyl-sn-glycero-3-phospho-(1D-myo-inositol-3,4,5-trisphosphate)</name>
        <dbReference type="ChEBI" id="CHEBI:57836"/>
    </ligand>
</feature>
<protein>
    <recommendedName>
        <fullName evidence="5">AP-2 complex subunit alpha</fullName>
    </recommendedName>
</protein>
<dbReference type="InterPro" id="IPR009028">
    <property type="entry name" value="Coatomer/calthrin_app_sub_C"/>
</dbReference>
<dbReference type="SUPFAM" id="SSF48371">
    <property type="entry name" value="ARM repeat"/>
    <property type="match status" value="1"/>
</dbReference>
<evidence type="ECO:0000313" key="11">
    <source>
        <dbReference type="Proteomes" id="UP001216638"/>
    </source>
</evidence>
<feature type="domain" description="Clathrin adaptor alpha-adaptin appendage C-terminal subdomain" evidence="9">
    <location>
        <begin position="891"/>
        <end position="995"/>
    </location>
</feature>
<dbReference type="GO" id="GO:0030122">
    <property type="term" value="C:AP-2 adaptor complex"/>
    <property type="evidence" value="ECO:0007669"/>
    <property type="project" value="InterPro"/>
</dbReference>
<feature type="compositionally biased region" description="Basic residues" evidence="7">
    <location>
        <begin position="726"/>
        <end position="737"/>
    </location>
</feature>
<comment type="subcellular location">
    <subcellularLocation>
        <location evidence="1">Endomembrane system</location>
        <topology evidence="1">Peripheral membrane protein</topology>
    </subcellularLocation>
    <subcellularLocation>
        <location evidence="5">Membrane</location>
        <location evidence="5">Coated pit</location>
    </subcellularLocation>
</comment>
<dbReference type="EMBL" id="CP119954">
    <property type="protein sequence ID" value="WFC96701.1"/>
    <property type="molecule type" value="Genomic_DNA"/>
</dbReference>
<feature type="binding site" evidence="6">
    <location>
        <begin position="8"/>
        <end position="9"/>
    </location>
    <ligand>
        <name>a 1,2-diacyl-sn-glycero-3-phospho-(1D-myo-inositol-3,4,5-trisphosphate)</name>
        <dbReference type="ChEBI" id="CHEBI:57836"/>
    </ligand>
</feature>
<keyword evidence="3 5" id="KW-0653">Protein transport</keyword>
<comment type="similarity">
    <text evidence="5">Belongs to the adaptor complexes large subunit family.</text>
</comment>
<dbReference type="InterPro" id="IPR050840">
    <property type="entry name" value="Adaptor_Complx_Large_Subunit"/>
</dbReference>
<keyword evidence="2 5" id="KW-0813">Transport</keyword>
<dbReference type="InterPro" id="IPR016024">
    <property type="entry name" value="ARM-type_fold"/>
</dbReference>
<evidence type="ECO:0000256" key="3">
    <source>
        <dbReference type="ARBA" id="ARBA00022927"/>
    </source>
</evidence>
<dbReference type="PIRSF" id="PIRSF037091">
    <property type="entry name" value="AP2_complex_alpha"/>
    <property type="match status" value="1"/>
</dbReference>
<feature type="compositionally biased region" description="Low complexity" evidence="7">
    <location>
        <begin position="738"/>
        <end position="748"/>
    </location>
</feature>
<evidence type="ECO:0000256" key="7">
    <source>
        <dbReference type="SAM" id="MobiDB-lite"/>
    </source>
</evidence>
<evidence type="ECO:0000259" key="8">
    <source>
        <dbReference type="Pfam" id="PF01602"/>
    </source>
</evidence>
<dbReference type="GO" id="GO:0035615">
    <property type="term" value="F:clathrin adaptor activity"/>
    <property type="evidence" value="ECO:0007669"/>
    <property type="project" value="InterPro"/>
</dbReference>
<evidence type="ECO:0000256" key="6">
    <source>
        <dbReference type="PIRSR" id="PIRSR037091-1"/>
    </source>
</evidence>